<organism evidence="2 3">
    <name type="scientific">Zizania palustris</name>
    <name type="common">Northern wild rice</name>
    <dbReference type="NCBI Taxonomy" id="103762"/>
    <lineage>
        <taxon>Eukaryota</taxon>
        <taxon>Viridiplantae</taxon>
        <taxon>Streptophyta</taxon>
        <taxon>Embryophyta</taxon>
        <taxon>Tracheophyta</taxon>
        <taxon>Spermatophyta</taxon>
        <taxon>Magnoliopsida</taxon>
        <taxon>Liliopsida</taxon>
        <taxon>Poales</taxon>
        <taxon>Poaceae</taxon>
        <taxon>BOP clade</taxon>
        <taxon>Oryzoideae</taxon>
        <taxon>Oryzeae</taxon>
        <taxon>Zizaniinae</taxon>
        <taxon>Zizania</taxon>
    </lineage>
</organism>
<evidence type="ECO:0000313" key="3">
    <source>
        <dbReference type="Proteomes" id="UP000729402"/>
    </source>
</evidence>
<proteinExistence type="predicted"/>
<feature type="compositionally biased region" description="Polar residues" evidence="1">
    <location>
        <begin position="34"/>
        <end position="52"/>
    </location>
</feature>
<evidence type="ECO:0000256" key="1">
    <source>
        <dbReference type="SAM" id="MobiDB-lite"/>
    </source>
</evidence>
<keyword evidence="3" id="KW-1185">Reference proteome</keyword>
<gene>
    <name evidence="2" type="ORF">GUJ93_ZPchr0006g45078</name>
</gene>
<dbReference type="Proteomes" id="UP000729402">
    <property type="component" value="Unassembled WGS sequence"/>
</dbReference>
<evidence type="ECO:0000313" key="2">
    <source>
        <dbReference type="EMBL" id="KAG8075607.1"/>
    </source>
</evidence>
<feature type="region of interest" description="Disordered" evidence="1">
    <location>
        <begin position="1"/>
        <end position="72"/>
    </location>
</feature>
<feature type="compositionally biased region" description="Polar residues" evidence="1">
    <location>
        <begin position="1"/>
        <end position="10"/>
    </location>
</feature>
<comment type="caution">
    <text evidence="2">The sequence shown here is derived from an EMBL/GenBank/DDBJ whole genome shotgun (WGS) entry which is preliminary data.</text>
</comment>
<dbReference type="OrthoDB" id="631776at2759"/>
<dbReference type="AlphaFoldDB" id="A0A8J5T1Q3"/>
<protein>
    <submittedName>
        <fullName evidence="2">Uncharacterized protein</fullName>
    </submittedName>
</protein>
<name>A0A8J5T1Q3_ZIZPA</name>
<reference evidence="2" key="2">
    <citation type="submission" date="2021-02" db="EMBL/GenBank/DDBJ databases">
        <authorList>
            <person name="Kimball J.A."/>
            <person name="Haas M.W."/>
            <person name="Macchietto M."/>
            <person name="Kono T."/>
            <person name="Duquette J."/>
            <person name="Shao M."/>
        </authorList>
    </citation>
    <scope>NUCLEOTIDE SEQUENCE</scope>
    <source>
        <tissue evidence="2">Fresh leaf tissue</tissue>
    </source>
</reference>
<dbReference type="EMBL" id="JAAALK010000283">
    <property type="protein sequence ID" value="KAG8075607.1"/>
    <property type="molecule type" value="Genomic_DNA"/>
</dbReference>
<reference evidence="2" key="1">
    <citation type="journal article" date="2021" name="bioRxiv">
        <title>Whole Genome Assembly and Annotation of Northern Wild Rice, Zizania palustris L., Supports a Whole Genome Duplication in the Zizania Genus.</title>
        <authorList>
            <person name="Haas M."/>
            <person name="Kono T."/>
            <person name="Macchietto M."/>
            <person name="Millas R."/>
            <person name="McGilp L."/>
            <person name="Shao M."/>
            <person name="Duquette J."/>
            <person name="Hirsch C.N."/>
            <person name="Kimball J."/>
        </authorList>
    </citation>
    <scope>NUCLEOTIDE SEQUENCE</scope>
    <source>
        <tissue evidence="2">Fresh leaf tissue</tissue>
    </source>
</reference>
<sequence length="153" mass="16323">MRLTSASMHSTPPPLTSIERRLSFSLPGAAPTPDRSSPRFSANGSKQQSGTDQLRRAKTGVQCMDLPGPRWKKGKDGKDFTALAAANPMSAIFAELIASFTSSMPIAILSGPGGAAILGVQPEQAVILIRAVICHTIENMLAEKHWFKVPTQP</sequence>
<accession>A0A8J5T1Q3</accession>